<proteinExistence type="predicted"/>
<dbReference type="Proteomes" id="UP001199525">
    <property type="component" value="Unassembled WGS sequence"/>
</dbReference>
<feature type="domain" description="DUF5615" evidence="1">
    <location>
        <begin position="4"/>
        <end position="79"/>
    </location>
</feature>
<dbReference type="RefSeq" id="WP_229484532.1">
    <property type="nucleotide sequence ID" value="NZ_JAIVFQ010000011.1"/>
</dbReference>
<name>A0ABS8I7P4_9NOSO</name>
<sequence length="79" mass="9033">MSKMKVKLDENMAQTHVEFLQQAGYNAERVTDEGLSGADDDTVWEQVCAEKRFFITLDLDFSDVRRFTPGTHPGILLLR</sequence>
<reference evidence="2 3" key="1">
    <citation type="journal article" date="2021" name="Microorganisms">
        <title>Genome Evolution of Filamentous Cyanobacterium Nostoc Species: From Facultative Symbiosis to Free Living.</title>
        <authorList>
            <person name="Huo D."/>
            <person name="Li H."/>
            <person name="Cai F."/>
            <person name="Guo X."/>
            <person name="Qiao Z."/>
            <person name="Wang W."/>
            <person name="Yu G."/>
            <person name="Li R."/>
        </authorList>
    </citation>
    <scope>NUCLEOTIDE SEQUENCE [LARGE SCALE GENOMIC DNA]</scope>
    <source>
        <strain evidence="2 3">CHAB 5714</strain>
    </source>
</reference>
<evidence type="ECO:0000313" key="3">
    <source>
        <dbReference type="Proteomes" id="UP001199525"/>
    </source>
</evidence>
<protein>
    <submittedName>
        <fullName evidence="2">DUF5615 family PIN-like protein</fullName>
    </submittedName>
</protein>
<dbReference type="Pfam" id="PF18480">
    <property type="entry name" value="DUF5615"/>
    <property type="match status" value="1"/>
</dbReference>
<evidence type="ECO:0000313" key="2">
    <source>
        <dbReference type="EMBL" id="MCC5599714.1"/>
    </source>
</evidence>
<comment type="caution">
    <text evidence="2">The sequence shown here is derived from an EMBL/GenBank/DDBJ whole genome shotgun (WGS) entry which is preliminary data.</text>
</comment>
<dbReference type="EMBL" id="JAIVFQ010000011">
    <property type="protein sequence ID" value="MCC5599714.1"/>
    <property type="molecule type" value="Genomic_DNA"/>
</dbReference>
<accession>A0ABS8I7P4</accession>
<keyword evidence="3" id="KW-1185">Reference proteome</keyword>
<dbReference type="InterPro" id="IPR041049">
    <property type="entry name" value="DUF5615"/>
</dbReference>
<gene>
    <name evidence="2" type="ORF">LC586_10865</name>
</gene>
<organism evidence="2 3">
    <name type="scientific">Nostoc favosum CHAB5714</name>
    <dbReference type="NCBI Taxonomy" id="2780399"/>
    <lineage>
        <taxon>Bacteria</taxon>
        <taxon>Bacillati</taxon>
        <taxon>Cyanobacteriota</taxon>
        <taxon>Cyanophyceae</taxon>
        <taxon>Nostocales</taxon>
        <taxon>Nostocaceae</taxon>
        <taxon>Nostoc</taxon>
        <taxon>Nostoc favosum</taxon>
    </lineage>
</organism>
<evidence type="ECO:0000259" key="1">
    <source>
        <dbReference type="Pfam" id="PF18480"/>
    </source>
</evidence>